<dbReference type="PROSITE" id="PS51679">
    <property type="entry name" value="SAM_MT_C5"/>
    <property type="match status" value="1"/>
</dbReference>
<gene>
    <name evidence="10" type="ORF">NYZ96_18640</name>
</gene>
<keyword evidence="2 6" id="KW-0808">Transferase</keyword>
<dbReference type="Proteomes" id="UP001059745">
    <property type="component" value="Chromosome 1"/>
</dbReference>
<proteinExistence type="inferred from homology"/>
<dbReference type="PANTHER" id="PTHR10629">
    <property type="entry name" value="CYTOSINE-SPECIFIC METHYLTRANSFERASE"/>
    <property type="match status" value="1"/>
</dbReference>
<evidence type="ECO:0000256" key="6">
    <source>
        <dbReference type="PROSITE-ProRule" id="PRU01016"/>
    </source>
</evidence>
<evidence type="ECO:0000256" key="3">
    <source>
        <dbReference type="ARBA" id="ARBA00022691"/>
    </source>
</evidence>
<keyword evidence="1 6" id="KW-0489">Methyltransferase</keyword>
<comment type="similarity">
    <text evidence="6 7">Belongs to the class I-like SAM-binding methyltransferase superfamily. C5-methyltransferase family.</text>
</comment>
<dbReference type="NCBIfam" id="TIGR00675">
    <property type="entry name" value="dcm"/>
    <property type="match status" value="1"/>
</dbReference>
<evidence type="ECO:0000256" key="5">
    <source>
        <dbReference type="ARBA" id="ARBA00047422"/>
    </source>
</evidence>
<dbReference type="Gene3D" id="3.40.50.150">
    <property type="entry name" value="Vaccinia Virus protein VP39"/>
    <property type="match status" value="1"/>
</dbReference>
<dbReference type="PANTHER" id="PTHR10629:SF52">
    <property type="entry name" value="DNA (CYTOSINE-5)-METHYLTRANSFERASE 1"/>
    <property type="match status" value="1"/>
</dbReference>
<dbReference type="GO" id="GO:0003886">
    <property type="term" value="F:DNA (cytosine-5-)-methyltransferase activity"/>
    <property type="evidence" value="ECO:0007669"/>
    <property type="project" value="UniProtKB-EC"/>
</dbReference>
<comment type="catalytic activity">
    <reaction evidence="5 8">
        <text>a 2'-deoxycytidine in DNA + S-adenosyl-L-methionine = a 5-methyl-2'-deoxycytidine in DNA + S-adenosyl-L-homocysteine + H(+)</text>
        <dbReference type="Rhea" id="RHEA:13681"/>
        <dbReference type="Rhea" id="RHEA-COMP:11369"/>
        <dbReference type="Rhea" id="RHEA-COMP:11370"/>
        <dbReference type="ChEBI" id="CHEBI:15378"/>
        <dbReference type="ChEBI" id="CHEBI:57856"/>
        <dbReference type="ChEBI" id="CHEBI:59789"/>
        <dbReference type="ChEBI" id="CHEBI:85452"/>
        <dbReference type="ChEBI" id="CHEBI:85454"/>
        <dbReference type="EC" id="2.1.1.37"/>
    </reaction>
</comment>
<evidence type="ECO:0000256" key="2">
    <source>
        <dbReference type="ARBA" id="ARBA00022679"/>
    </source>
</evidence>
<keyword evidence="3 6" id="KW-0949">S-adenosyl-L-methionine</keyword>
<evidence type="ECO:0000256" key="9">
    <source>
        <dbReference type="SAM" id="MobiDB-lite"/>
    </source>
</evidence>
<feature type="active site" evidence="6">
    <location>
        <position position="84"/>
    </location>
</feature>
<dbReference type="REBASE" id="657332">
    <property type="entry name" value="M.BglZNS4ORF18640P"/>
</dbReference>
<evidence type="ECO:0000256" key="4">
    <source>
        <dbReference type="ARBA" id="ARBA00022747"/>
    </source>
</evidence>
<dbReference type="EC" id="2.1.1.37" evidence="8"/>
<dbReference type="AlphaFoldDB" id="A0AB38TRU0"/>
<organism evidence="10 11">
    <name type="scientific">Burkholderia gladioli</name>
    <name type="common">Pseudomonas marginata</name>
    <name type="synonym">Phytomonas marginata</name>
    <dbReference type="NCBI Taxonomy" id="28095"/>
    <lineage>
        <taxon>Bacteria</taxon>
        <taxon>Pseudomonadati</taxon>
        <taxon>Pseudomonadota</taxon>
        <taxon>Betaproteobacteria</taxon>
        <taxon>Burkholderiales</taxon>
        <taxon>Burkholderiaceae</taxon>
        <taxon>Burkholderia</taxon>
    </lineage>
</organism>
<dbReference type="SUPFAM" id="SSF53335">
    <property type="entry name" value="S-adenosyl-L-methionine-dependent methyltransferases"/>
    <property type="match status" value="1"/>
</dbReference>
<evidence type="ECO:0000313" key="11">
    <source>
        <dbReference type="Proteomes" id="UP001059745"/>
    </source>
</evidence>
<keyword evidence="4" id="KW-0680">Restriction system</keyword>
<name>A0AB38TRU0_BURGA</name>
<accession>A0AB38TRU0</accession>
<dbReference type="PROSITE" id="PS00095">
    <property type="entry name" value="C5_MTASE_2"/>
    <property type="match status" value="1"/>
</dbReference>
<dbReference type="InterPro" id="IPR018117">
    <property type="entry name" value="C5_DNA_meth_AS"/>
</dbReference>
<dbReference type="GO" id="GO:0032259">
    <property type="term" value="P:methylation"/>
    <property type="evidence" value="ECO:0007669"/>
    <property type="project" value="UniProtKB-KW"/>
</dbReference>
<evidence type="ECO:0000313" key="10">
    <source>
        <dbReference type="EMBL" id="UWX70176.1"/>
    </source>
</evidence>
<dbReference type="InterPro" id="IPR031303">
    <property type="entry name" value="C5_meth_CS"/>
</dbReference>
<dbReference type="InterPro" id="IPR050390">
    <property type="entry name" value="C5-Methyltransferase"/>
</dbReference>
<evidence type="ECO:0000256" key="7">
    <source>
        <dbReference type="RuleBase" id="RU000416"/>
    </source>
</evidence>
<sequence length="380" mass="41874">MKRKPIAIDLFSGCGGISTGLLDAGIPVVAGFDHDRRSIEGFDYNHQYRGCRGFVADLGSLSGEDLLRLAQVKRVDLVVGGPPCQAFSIAGKQKGLDDHRGGLVFHFARLVGELQPEAFMFENVPNLEAFGGGQLFGQVLDALRAHGYTIQYKVLFAPDYGVAQMRKRLVVVGVRDKQSFTFPPEPTHGPVDSLDLFGQHAPYLTCRDVLSDLPDVDSPEAADIPNHEPTLHSAAMLEAFAVLEPGKRDKKSFHDRLHPDRPSYTLRAGTGNFSPLRPVHYEYHRVITVRESARIQGFADNFIWPDSIPRLQQYRQVGNAVPPPLAQAVGRSIAAQLGWRVDVESTRGDSSSREPHATKSLEEKMAERLRRTRGASLGGF</sequence>
<protein>
    <recommendedName>
        <fullName evidence="8">Cytosine-specific methyltransferase</fullName>
        <ecNumber evidence="8">2.1.1.37</ecNumber>
    </recommendedName>
</protein>
<feature type="region of interest" description="Disordered" evidence="9">
    <location>
        <begin position="344"/>
        <end position="380"/>
    </location>
</feature>
<dbReference type="InterPro" id="IPR029063">
    <property type="entry name" value="SAM-dependent_MTases_sf"/>
</dbReference>
<dbReference type="GO" id="GO:0009307">
    <property type="term" value="P:DNA restriction-modification system"/>
    <property type="evidence" value="ECO:0007669"/>
    <property type="project" value="UniProtKB-KW"/>
</dbReference>
<evidence type="ECO:0000256" key="1">
    <source>
        <dbReference type="ARBA" id="ARBA00022603"/>
    </source>
</evidence>
<feature type="compositionally biased region" description="Basic and acidic residues" evidence="9">
    <location>
        <begin position="344"/>
        <end position="369"/>
    </location>
</feature>
<dbReference type="RefSeq" id="WP_186054544.1">
    <property type="nucleotide sequence ID" value="NZ_CADEWR010000003.1"/>
</dbReference>
<reference evidence="10" key="1">
    <citation type="submission" date="2022-09" db="EMBL/GenBank/DDBJ databases">
        <title>Genomic of Burkholderia gladioli.</title>
        <authorList>
            <person name="Wu H."/>
        </authorList>
    </citation>
    <scope>NUCLEOTIDE SEQUENCE</scope>
    <source>
        <strain evidence="10">ZN-S4</strain>
    </source>
</reference>
<dbReference type="EMBL" id="CP104214">
    <property type="protein sequence ID" value="UWX70176.1"/>
    <property type="molecule type" value="Genomic_DNA"/>
</dbReference>
<dbReference type="GO" id="GO:0044027">
    <property type="term" value="P:negative regulation of gene expression via chromosomal CpG island methylation"/>
    <property type="evidence" value="ECO:0007669"/>
    <property type="project" value="TreeGrafter"/>
</dbReference>
<feature type="compositionally biased region" description="Basic and acidic residues" evidence="9">
    <location>
        <begin position="252"/>
        <end position="261"/>
    </location>
</feature>
<dbReference type="Gene3D" id="3.90.120.10">
    <property type="entry name" value="DNA Methylase, subunit A, domain 2"/>
    <property type="match status" value="1"/>
</dbReference>
<dbReference type="PRINTS" id="PR00105">
    <property type="entry name" value="C5METTRFRASE"/>
</dbReference>
<feature type="region of interest" description="Disordered" evidence="9">
    <location>
        <begin position="250"/>
        <end position="269"/>
    </location>
</feature>
<dbReference type="InterPro" id="IPR001525">
    <property type="entry name" value="C5_MeTfrase"/>
</dbReference>
<dbReference type="Pfam" id="PF00145">
    <property type="entry name" value="DNA_methylase"/>
    <property type="match status" value="1"/>
</dbReference>
<dbReference type="PROSITE" id="PS00094">
    <property type="entry name" value="C5_MTASE_1"/>
    <property type="match status" value="1"/>
</dbReference>
<evidence type="ECO:0000256" key="8">
    <source>
        <dbReference type="RuleBase" id="RU000417"/>
    </source>
</evidence>
<dbReference type="GO" id="GO:0003677">
    <property type="term" value="F:DNA binding"/>
    <property type="evidence" value="ECO:0007669"/>
    <property type="project" value="TreeGrafter"/>
</dbReference>